<feature type="region of interest" description="Disordered" evidence="1">
    <location>
        <begin position="50"/>
        <end position="73"/>
    </location>
</feature>
<feature type="transmembrane region" description="Helical" evidence="2">
    <location>
        <begin position="77"/>
        <end position="96"/>
    </location>
</feature>
<keyword evidence="2" id="KW-1133">Transmembrane helix</keyword>
<feature type="compositionally biased region" description="Low complexity" evidence="1">
    <location>
        <begin position="58"/>
        <end position="70"/>
    </location>
</feature>
<evidence type="ECO:0000256" key="2">
    <source>
        <dbReference type="SAM" id="Phobius"/>
    </source>
</evidence>
<keyword evidence="4" id="KW-1185">Reference proteome</keyword>
<evidence type="ECO:0000313" key="4">
    <source>
        <dbReference type="Proteomes" id="UP000239649"/>
    </source>
</evidence>
<reference evidence="3 4" key="1">
    <citation type="journal article" date="2018" name="Plant J.">
        <title>Genome sequences of Chlorella sorokiniana UTEX 1602 and Micractinium conductrix SAG 241.80: implications to maltose excretion by a green alga.</title>
        <authorList>
            <person name="Arriola M.B."/>
            <person name="Velmurugan N."/>
            <person name="Zhang Y."/>
            <person name="Plunkett M.H."/>
            <person name="Hondzo H."/>
            <person name="Barney B.M."/>
        </authorList>
    </citation>
    <scope>NUCLEOTIDE SEQUENCE [LARGE SCALE GENOMIC DNA]</scope>
    <source>
        <strain evidence="3 4">SAG 241.80</strain>
    </source>
</reference>
<evidence type="ECO:0000256" key="1">
    <source>
        <dbReference type="SAM" id="MobiDB-lite"/>
    </source>
</evidence>
<keyword evidence="2" id="KW-0472">Membrane</keyword>
<sequence length="99" mass="10260">MQPCVAAPRLAAPALQRPANSARPSRGTLQVLAARPPSRQFRTIREDIDKKRIEKQLGNQAAQRPAAPAGGAAGGGLNPAVIAAAAVLVPLALWLATRP</sequence>
<accession>A0A2P6VQF5</accession>
<dbReference type="AlphaFoldDB" id="A0A2P6VQF5"/>
<organism evidence="3 4">
    <name type="scientific">Micractinium conductrix</name>
    <dbReference type="NCBI Taxonomy" id="554055"/>
    <lineage>
        <taxon>Eukaryota</taxon>
        <taxon>Viridiplantae</taxon>
        <taxon>Chlorophyta</taxon>
        <taxon>core chlorophytes</taxon>
        <taxon>Trebouxiophyceae</taxon>
        <taxon>Chlorellales</taxon>
        <taxon>Chlorellaceae</taxon>
        <taxon>Chlorella clade</taxon>
        <taxon>Micractinium</taxon>
    </lineage>
</organism>
<dbReference type="EMBL" id="LHPF02000001">
    <property type="protein sequence ID" value="PSC76336.1"/>
    <property type="molecule type" value="Genomic_DNA"/>
</dbReference>
<evidence type="ECO:0000313" key="3">
    <source>
        <dbReference type="EMBL" id="PSC76336.1"/>
    </source>
</evidence>
<gene>
    <name evidence="3" type="ORF">C2E20_0207</name>
</gene>
<comment type="caution">
    <text evidence="3">The sequence shown here is derived from an EMBL/GenBank/DDBJ whole genome shotgun (WGS) entry which is preliminary data.</text>
</comment>
<protein>
    <submittedName>
        <fullName evidence="3">Uncharacterized protein</fullName>
    </submittedName>
</protein>
<keyword evidence="2" id="KW-0812">Transmembrane</keyword>
<dbReference type="Proteomes" id="UP000239649">
    <property type="component" value="Unassembled WGS sequence"/>
</dbReference>
<name>A0A2P6VQF5_9CHLO</name>
<proteinExistence type="predicted"/>